<evidence type="ECO:0000313" key="4">
    <source>
        <dbReference type="EMBL" id="SMN22443.1"/>
    </source>
</evidence>
<keyword evidence="5" id="KW-1185">Reference proteome</keyword>
<keyword evidence="4" id="KW-0808">Transferase</keyword>
<organism evidence="4 5">
    <name type="scientific">Maudiozyma saulgeensis</name>
    <dbReference type="NCBI Taxonomy" id="1789683"/>
    <lineage>
        <taxon>Eukaryota</taxon>
        <taxon>Fungi</taxon>
        <taxon>Dikarya</taxon>
        <taxon>Ascomycota</taxon>
        <taxon>Saccharomycotina</taxon>
        <taxon>Saccharomycetes</taxon>
        <taxon>Saccharomycetales</taxon>
        <taxon>Saccharomycetaceae</taxon>
        <taxon>Maudiozyma</taxon>
    </lineage>
</organism>
<dbReference type="Pfam" id="PF01591">
    <property type="entry name" value="6PF2K"/>
    <property type="match status" value="1"/>
</dbReference>
<keyword evidence="2" id="KW-0067">ATP-binding</keyword>
<reference evidence="4 5" key="1">
    <citation type="submission" date="2017-04" db="EMBL/GenBank/DDBJ databases">
        <authorList>
            <person name="Afonso C.L."/>
            <person name="Miller P.J."/>
            <person name="Scott M.A."/>
            <person name="Spackman E."/>
            <person name="Goraichik I."/>
            <person name="Dimitrov K.M."/>
            <person name="Suarez D.L."/>
            <person name="Swayne D.E."/>
        </authorList>
    </citation>
    <scope>NUCLEOTIDE SEQUENCE [LARGE SCALE GENOMIC DNA]</scope>
</reference>
<dbReference type="GO" id="GO:0005524">
    <property type="term" value="F:ATP binding"/>
    <property type="evidence" value="ECO:0007669"/>
    <property type="project" value="UniProtKB-KW"/>
</dbReference>
<gene>
    <name evidence="4" type="ORF">KASA_0G00275G</name>
</gene>
<dbReference type="Proteomes" id="UP000196158">
    <property type="component" value="Unassembled WGS sequence"/>
</dbReference>
<accession>A0A1X7R9U9</accession>
<dbReference type="InterPro" id="IPR013079">
    <property type="entry name" value="6Phosfructo_kin"/>
</dbReference>
<dbReference type="GO" id="GO:0005829">
    <property type="term" value="C:cytosol"/>
    <property type="evidence" value="ECO:0007669"/>
    <property type="project" value="TreeGrafter"/>
</dbReference>
<evidence type="ECO:0000259" key="3">
    <source>
        <dbReference type="Pfam" id="PF01591"/>
    </source>
</evidence>
<dbReference type="PANTHER" id="PTHR10606:SF1">
    <property type="entry name" value="6-PHOSPHOFRUCTO-2-KINASE 2"/>
    <property type="match status" value="1"/>
</dbReference>
<dbReference type="STRING" id="1789683.A0A1X7R9U9"/>
<dbReference type="GO" id="GO:0003873">
    <property type="term" value="F:6-phosphofructo-2-kinase activity"/>
    <property type="evidence" value="ECO:0007669"/>
    <property type="project" value="InterPro"/>
</dbReference>
<dbReference type="EMBL" id="FXLY01000012">
    <property type="protein sequence ID" value="SMN22443.1"/>
    <property type="molecule type" value="Genomic_DNA"/>
</dbReference>
<feature type="domain" description="6-phosphofructo-2-kinase" evidence="3">
    <location>
        <begin position="72"/>
        <end position="261"/>
    </location>
</feature>
<evidence type="ECO:0000256" key="1">
    <source>
        <dbReference type="ARBA" id="ARBA00022741"/>
    </source>
</evidence>
<dbReference type="InterPro" id="IPR027417">
    <property type="entry name" value="P-loop_NTPase"/>
</dbReference>
<name>A0A1X7R9U9_9SACH</name>
<evidence type="ECO:0000256" key="2">
    <source>
        <dbReference type="ARBA" id="ARBA00022840"/>
    </source>
</evidence>
<dbReference type="PANTHER" id="PTHR10606">
    <property type="entry name" value="6-PHOSPHOFRUCTO-2-KINASE/FRUCTOSE-2,6-BISPHOSPHATASE"/>
    <property type="match status" value="1"/>
</dbReference>
<dbReference type="GO" id="GO:0006000">
    <property type="term" value="P:fructose metabolic process"/>
    <property type="evidence" value="ECO:0007669"/>
    <property type="project" value="InterPro"/>
</dbReference>
<dbReference type="AlphaFoldDB" id="A0A1X7R9U9"/>
<keyword evidence="4" id="KW-0418">Kinase</keyword>
<dbReference type="GO" id="GO:0004331">
    <property type="term" value="F:fructose-2,6-bisphosphate 2-phosphatase activity"/>
    <property type="evidence" value="ECO:0007669"/>
    <property type="project" value="TreeGrafter"/>
</dbReference>
<dbReference type="InterPro" id="IPR003094">
    <property type="entry name" value="6Pfruct_kin"/>
</dbReference>
<dbReference type="GO" id="GO:0006003">
    <property type="term" value="P:fructose 2,6-bisphosphate metabolic process"/>
    <property type="evidence" value="ECO:0007669"/>
    <property type="project" value="InterPro"/>
</dbReference>
<dbReference type="OrthoDB" id="267323at2759"/>
<dbReference type="SUPFAM" id="SSF52540">
    <property type="entry name" value="P-loop containing nucleoside triphosphate hydrolases"/>
    <property type="match status" value="1"/>
</dbReference>
<evidence type="ECO:0000313" key="5">
    <source>
        <dbReference type="Proteomes" id="UP000196158"/>
    </source>
</evidence>
<dbReference type="Gene3D" id="3.40.50.300">
    <property type="entry name" value="P-loop containing nucleotide triphosphate hydrolases"/>
    <property type="match status" value="1"/>
</dbReference>
<sequence length="396" mass="46317">MTFDNLSIVSEPKLFISVRDRLNSFTESVFSWPIESTSHLSSSGRYHSSLYQDELESTVTRFTNHNSMRLVPKYIIILIGLPASGKSTVSKHLVKYLRDTRATTNIRCKTFNAGDVRRKQKTMELTDDPTKDIFDPKNSDKKEEYARTAFNEALADLDNDICDVGIFDATNSTKQRRKYLFSEIKNFNRKVKSKISISPIILHVTCSDKKFIRYNIHQKSSNADYFDKQYDLSVKDFAKRLKQYYTQFSPYTMDEFNHILSPSLHDSHHGTFYFHVANAGLTSTTNIVEYSNFASLETRNLINTLHHFTSDYVAMFGSQYISKVKNFFTFSEIVNSNKLNIRKSFKQFSRLKLLNRVINDNYFKKLKNFHLINNITQRDQEPFRFQLQFYDNQVSQ</sequence>
<protein>
    <submittedName>
        <fullName evidence="4">Similar to Saccharomyces cerevisiae YOL136C PFK27 6-phosphofructo-2-kinase, catalyzes synthesis of fructose-2,6-bisphosphate</fullName>
    </submittedName>
</protein>
<proteinExistence type="predicted"/>
<keyword evidence="1" id="KW-0547">Nucleotide-binding</keyword>